<dbReference type="InterPro" id="IPR023294">
    <property type="entry name" value="Tachylectin2"/>
</dbReference>
<evidence type="ECO:0000313" key="4">
    <source>
        <dbReference type="Proteomes" id="UP001500280"/>
    </source>
</evidence>
<dbReference type="RefSeq" id="WP_344151764.1">
    <property type="nucleotide sequence ID" value="NZ_BAAANF010000010.1"/>
</dbReference>
<feature type="chain" id="PRO_5045158294" description="Tachylectin 2 domain-containing protein" evidence="1">
    <location>
        <begin position="36"/>
        <end position="315"/>
    </location>
</feature>
<feature type="domain" description="Tachylectin 2" evidence="2">
    <location>
        <begin position="73"/>
        <end position="241"/>
    </location>
</feature>
<keyword evidence="1" id="KW-0732">Signal</keyword>
<sequence length="315" mass="32778">MSKIPISRRQFGALAAGTALTAAGLVSVETAAATAAVPGPDARVATGASAPGPDARFATAFEVAGDQGARTGFGALYGLRDTGELTWNKFDILRADGSTVWSAPKVIATGWTGLVHLFADNIAIYTIDASGALRWHSYSAPSTGDGQWATGSGAVIGSGWQTMAKVAYAGSGIFFAVDGAGNLRWWRHTDPSGGAATWADGSGRIIDDGWSDLHALAAAGGIIYAAAPSGVLRWYQYTDTWSGQGSFHPNSGSVIDDDGWQLATSLRAGFTSPWATLRTLDAGSTLRWFRHLDPLEGGSSWDPRSGAVAAQSWPR</sequence>
<gene>
    <name evidence="3" type="ORF">GCM10009745_32710</name>
</gene>
<keyword evidence="4" id="KW-1185">Reference proteome</keyword>
<proteinExistence type="predicted"/>
<dbReference type="PROSITE" id="PS51318">
    <property type="entry name" value="TAT"/>
    <property type="match status" value="1"/>
</dbReference>
<evidence type="ECO:0000313" key="3">
    <source>
        <dbReference type="EMBL" id="GAA1685674.1"/>
    </source>
</evidence>
<evidence type="ECO:0000259" key="2">
    <source>
        <dbReference type="Pfam" id="PF14517"/>
    </source>
</evidence>
<reference evidence="4" key="1">
    <citation type="journal article" date="2019" name="Int. J. Syst. Evol. Microbiol.">
        <title>The Global Catalogue of Microorganisms (GCM) 10K type strain sequencing project: providing services to taxonomists for standard genome sequencing and annotation.</title>
        <authorList>
            <consortium name="The Broad Institute Genomics Platform"/>
            <consortium name="The Broad Institute Genome Sequencing Center for Infectious Disease"/>
            <person name="Wu L."/>
            <person name="Ma J."/>
        </authorList>
    </citation>
    <scope>NUCLEOTIDE SEQUENCE [LARGE SCALE GENOMIC DNA]</scope>
    <source>
        <strain evidence="4">JCM 14307</strain>
    </source>
</reference>
<name>A0ABP4TBZ6_9ACTN</name>
<evidence type="ECO:0000256" key="1">
    <source>
        <dbReference type="SAM" id="SignalP"/>
    </source>
</evidence>
<comment type="caution">
    <text evidence="3">The sequence shown here is derived from an EMBL/GenBank/DDBJ whole genome shotgun (WGS) entry which is preliminary data.</text>
</comment>
<organism evidence="3 4">
    <name type="scientific">Kribbella yunnanensis</name>
    <dbReference type="NCBI Taxonomy" id="190194"/>
    <lineage>
        <taxon>Bacteria</taxon>
        <taxon>Bacillati</taxon>
        <taxon>Actinomycetota</taxon>
        <taxon>Actinomycetes</taxon>
        <taxon>Propionibacteriales</taxon>
        <taxon>Kribbellaceae</taxon>
        <taxon>Kribbella</taxon>
    </lineage>
</organism>
<feature type="signal peptide" evidence="1">
    <location>
        <begin position="1"/>
        <end position="35"/>
    </location>
</feature>
<dbReference type="EMBL" id="BAAANF010000010">
    <property type="protein sequence ID" value="GAA1685674.1"/>
    <property type="molecule type" value="Genomic_DNA"/>
</dbReference>
<dbReference type="Pfam" id="PF14517">
    <property type="entry name" value="Tachylectin"/>
    <property type="match status" value="1"/>
</dbReference>
<dbReference type="Proteomes" id="UP001500280">
    <property type="component" value="Unassembled WGS sequence"/>
</dbReference>
<dbReference type="InterPro" id="IPR006311">
    <property type="entry name" value="TAT_signal"/>
</dbReference>
<accession>A0ABP4TBZ6</accession>
<protein>
    <recommendedName>
        <fullName evidence="2">Tachylectin 2 domain-containing protein</fullName>
    </recommendedName>
</protein>
<dbReference type="Gene3D" id="2.115.10.10">
    <property type="entry name" value="Tachylectin 2"/>
    <property type="match status" value="1"/>
</dbReference>